<evidence type="ECO:0000313" key="3">
    <source>
        <dbReference type="Proteomes" id="UP001359886"/>
    </source>
</evidence>
<accession>A0AAW9RDA3</accession>
<proteinExistence type="predicted"/>
<feature type="signal peptide" evidence="1">
    <location>
        <begin position="1"/>
        <end position="31"/>
    </location>
</feature>
<dbReference type="EMBL" id="JAZHOG010000001">
    <property type="protein sequence ID" value="MEJ8566043.1"/>
    <property type="molecule type" value="Genomic_DNA"/>
</dbReference>
<feature type="chain" id="PRO_5043320246" evidence="1">
    <location>
        <begin position="32"/>
        <end position="722"/>
    </location>
</feature>
<dbReference type="RefSeq" id="WP_354693367.1">
    <property type="nucleotide sequence ID" value="NZ_JAZHOG010000001.1"/>
</dbReference>
<keyword evidence="3" id="KW-1185">Reference proteome</keyword>
<keyword evidence="1" id="KW-0732">Signal</keyword>
<comment type="caution">
    <text evidence="2">The sequence shown here is derived from an EMBL/GenBank/DDBJ whole genome shotgun (WGS) entry which is preliminary data.</text>
</comment>
<reference evidence="2 3" key="1">
    <citation type="submission" date="2024-02" db="EMBL/GenBank/DDBJ databases">
        <title>A novel Wenzhouxiangellaceae bacterium, isolated from coastal sediments.</title>
        <authorList>
            <person name="Du Z.-J."/>
            <person name="Ye Y.-Q."/>
            <person name="Zhang X.-Y."/>
        </authorList>
    </citation>
    <scope>NUCLEOTIDE SEQUENCE [LARGE SCALE GENOMIC DNA]</scope>
    <source>
        <strain evidence="2 3">CH-27</strain>
    </source>
</reference>
<dbReference type="AlphaFoldDB" id="A0AAW9RDA3"/>
<sequence>MKSKTGFSCPVRLLFGSLAVGLFLLSNAAQAIWYSNDRSLEVRGFIDNTTHVRTDSAEDGLSKMRNRVQVEFSKFTEPTGMFSEFSFHGILRASYDAAYDLDDDLWGDTSGGPVFLASEGGPALGLPGQVPWGAAASPFESAVVLPGTNPFVSGTSPYLNGFFLGTSPNDFMRLLNGEMFDTTGGLPGFGGIQLAYPTRPCDVDPRGCIAGYMDADSDNLRFPEFNDRYDWMRELYLDATIPFDGGSELNFRIGRQQVVWGRTDLFRVLDQVNPIDFSIQNIYEEFEDSRIPMGIFSAEYRAGVVGQFDDLNFQFIWKFEDFRPHTLGQGGEPYTILGAGDLFRALSTCWHYGCTVGNFAPNQTGGASLPPPIGLGAPTLGNGNSTGTLATTFPAHTIGIRGVDADRPDGAFEDPEIGLRVEGLYRGIGFSFNFLYFHQQLPSLHGGSEGPAAINPFLCDPALNPVCGALEQAAGESYLTEMQRPYLLAFDIHFPRVTMFGASADFYVESLKSSIRVELAHTSGEEFVNTLRPSLYSESDVVRWVIGIDRPTFIRFLNPNRSFLVSLQVFGQHLLDHELITTPGGKAGMPDWENNILTTLLIQGGYFNDRLTPTLLLAWDSKAHSMVVGPSVNWKFNNEWTATLGANLKFGTSKNDFDDCRACNQFPPFTDPAEGTPGAGTLPVGQSVNRLAGFAPLGAFRAGPIGMAQAESEIQFLLRYSF</sequence>
<dbReference type="Pfam" id="PF06980">
    <property type="entry name" value="DUF1302"/>
    <property type="match status" value="1"/>
</dbReference>
<protein>
    <submittedName>
        <fullName evidence="2">DUF1302 family protein</fullName>
    </submittedName>
</protein>
<gene>
    <name evidence="2" type="ORF">V3330_00285</name>
</gene>
<name>A0AAW9RDA3_9GAMM</name>
<dbReference type="InterPro" id="IPR010727">
    <property type="entry name" value="DUF1302"/>
</dbReference>
<evidence type="ECO:0000256" key="1">
    <source>
        <dbReference type="SAM" id="SignalP"/>
    </source>
</evidence>
<evidence type="ECO:0000313" key="2">
    <source>
        <dbReference type="EMBL" id="MEJ8566043.1"/>
    </source>
</evidence>
<organism evidence="2 3">
    <name type="scientific">Elongatibacter sediminis</name>
    <dbReference type="NCBI Taxonomy" id="3119006"/>
    <lineage>
        <taxon>Bacteria</taxon>
        <taxon>Pseudomonadati</taxon>
        <taxon>Pseudomonadota</taxon>
        <taxon>Gammaproteobacteria</taxon>
        <taxon>Chromatiales</taxon>
        <taxon>Wenzhouxiangellaceae</taxon>
        <taxon>Elongatibacter</taxon>
    </lineage>
</organism>
<dbReference type="Proteomes" id="UP001359886">
    <property type="component" value="Unassembled WGS sequence"/>
</dbReference>